<comment type="caution">
    <text evidence="2">The sequence shown here is derived from an EMBL/GenBank/DDBJ whole genome shotgun (WGS) entry which is preliminary data.</text>
</comment>
<evidence type="ECO:0000259" key="1">
    <source>
        <dbReference type="Pfam" id="PF01168"/>
    </source>
</evidence>
<reference evidence="3" key="1">
    <citation type="journal article" date="2019" name="Int. J. Syst. Evol. Microbiol.">
        <title>The Global Catalogue of Microorganisms (GCM) 10K type strain sequencing project: providing services to taxonomists for standard genome sequencing and annotation.</title>
        <authorList>
            <consortium name="The Broad Institute Genomics Platform"/>
            <consortium name="The Broad Institute Genome Sequencing Center for Infectious Disease"/>
            <person name="Wu L."/>
            <person name="Ma J."/>
        </authorList>
    </citation>
    <scope>NUCLEOTIDE SEQUENCE [LARGE SCALE GENOMIC DNA]</scope>
    <source>
        <strain evidence="3">NBRC 105830</strain>
    </source>
</reference>
<dbReference type="Gene3D" id="2.40.37.20">
    <property type="entry name" value="D-serine dehydratase-like domain"/>
    <property type="match status" value="1"/>
</dbReference>
<dbReference type="PANTHER" id="PTHR28004">
    <property type="entry name" value="ZGC:162816-RELATED"/>
    <property type="match status" value="1"/>
</dbReference>
<evidence type="ECO:0000313" key="2">
    <source>
        <dbReference type="EMBL" id="GMA18252.1"/>
    </source>
</evidence>
<evidence type="ECO:0000313" key="3">
    <source>
        <dbReference type="Proteomes" id="UP001157109"/>
    </source>
</evidence>
<dbReference type="Pfam" id="PF01168">
    <property type="entry name" value="Ala_racemase_N"/>
    <property type="match status" value="1"/>
</dbReference>
<accession>A0ABQ6HIJ3</accession>
<dbReference type="InterPro" id="IPR042208">
    <property type="entry name" value="D-ser_dehydrat-like_sf"/>
</dbReference>
<proteinExistence type="predicted"/>
<dbReference type="InterPro" id="IPR001608">
    <property type="entry name" value="Ala_racemase_N"/>
</dbReference>
<protein>
    <submittedName>
        <fullName evidence="2">Alanine racemase</fullName>
    </submittedName>
</protein>
<sequence>MSSTVAFDPGLESALAATVRDGLDVPLPCAVVDLDAFDANAASMVTAAAGRPIRVVTKSVRCRPLLERVVRHPGYVGVMCYSLREALWLADQGHDDLLVAYPSTDRPALERLARDESARAAIAVTIDDPAHLELVADALGAGGGARVRVVIDVDASLRIGRQHLGARRSPLHDVEEVLALARAVLGSHHAELDGLLFYEAQIAGVDDRGPAIRLVKRRSAAELARRRSDIIEAVEQAAGRSLELVNGGGTGSLHITGRTEPGRRGVTELAAGSGLYAPTLFDGYRDLALQAALFLVTCVTRIPAPHIVTVAGGGIIASGRTGPDHAPTPVAPAGLRLLSREGAGEVQTPLRRTERLGRRDGEPVRIGDRVWLRPAKAGETCERFDRLYLIAGGQVVDEVPTYRGEGRNFG</sequence>
<dbReference type="Gene3D" id="3.20.20.10">
    <property type="entry name" value="Alanine racemase"/>
    <property type="match status" value="1"/>
</dbReference>
<name>A0ABQ6HIJ3_9MICO</name>
<feature type="domain" description="Alanine racemase N-terminal" evidence="1">
    <location>
        <begin position="32"/>
        <end position="203"/>
    </location>
</feature>
<dbReference type="RefSeq" id="WP_241443791.1">
    <property type="nucleotide sequence ID" value="NZ_BSUJ01000001.1"/>
</dbReference>
<dbReference type="InterPro" id="IPR029066">
    <property type="entry name" value="PLP-binding_barrel"/>
</dbReference>
<dbReference type="InterPro" id="IPR051466">
    <property type="entry name" value="D-amino_acid_metab_enzyme"/>
</dbReference>
<dbReference type="Proteomes" id="UP001157109">
    <property type="component" value="Unassembled WGS sequence"/>
</dbReference>
<organism evidence="2 3">
    <name type="scientific">Arsenicicoccus piscis</name>
    <dbReference type="NCBI Taxonomy" id="673954"/>
    <lineage>
        <taxon>Bacteria</taxon>
        <taxon>Bacillati</taxon>
        <taxon>Actinomycetota</taxon>
        <taxon>Actinomycetes</taxon>
        <taxon>Micrococcales</taxon>
        <taxon>Intrasporangiaceae</taxon>
        <taxon>Arsenicicoccus</taxon>
    </lineage>
</organism>
<dbReference type="SUPFAM" id="SSF51419">
    <property type="entry name" value="PLP-binding barrel"/>
    <property type="match status" value="1"/>
</dbReference>
<keyword evidence="3" id="KW-1185">Reference proteome</keyword>
<dbReference type="EMBL" id="BSUJ01000001">
    <property type="protein sequence ID" value="GMA18252.1"/>
    <property type="molecule type" value="Genomic_DNA"/>
</dbReference>
<dbReference type="PANTHER" id="PTHR28004:SF2">
    <property type="entry name" value="D-SERINE DEHYDRATASE"/>
    <property type="match status" value="1"/>
</dbReference>
<gene>
    <name evidence="2" type="ORF">GCM10025862_02730</name>
</gene>